<dbReference type="Pfam" id="PF03592">
    <property type="entry name" value="Terminase_2"/>
    <property type="match status" value="1"/>
</dbReference>
<feature type="non-terminal residue" evidence="1">
    <location>
        <position position="1"/>
    </location>
</feature>
<reference evidence="1" key="1">
    <citation type="journal article" date="2014" name="Front. Microbiol.">
        <title>High frequency of phylogenetically diverse reductive dehalogenase-homologous genes in deep subseafloor sedimentary metagenomes.</title>
        <authorList>
            <person name="Kawai M."/>
            <person name="Futagami T."/>
            <person name="Toyoda A."/>
            <person name="Takaki Y."/>
            <person name="Nishi S."/>
            <person name="Hori S."/>
            <person name="Arai W."/>
            <person name="Tsubouchi T."/>
            <person name="Morono Y."/>
            <person name="Uchiyama I."/>
            <person name="Ito T."/>
            <person name="Fujiyama A."/>
            <person name="Inagaki F."/>
            <person name="Takami H."/>
        </authorList>
    </citation>
    <scope>NUCLEOTIDE SEQUENCE</scope>
    <source>
        <strain evidence="1">Expedition CK06-06</strain>
    </source>
</reference>
<dbReference type="AlphaFoldDB" id="X0V632"/>
<evidence type="ECO:0000313" key="1">
    <source>
        <dbReference type="EMBL" id="GAG06842.1"/>
    </source>
</evidence>
<gene>
    <name evidence="1" type="ORF">S01H1_32902</name>
</gene>
<accession>X0V632</accession>
<evidence type="ECO:0008006" key="2">
    <source>
        <dbReference type="Google" id="ProtNLM"/>
    </source>
</evidence>
<dbReference type="InterPro" id="IPR038713">
    <property type="entry name" value="Terminase_Gp1_N_sf"/>
</dbReference>
<sequence length="138" mass="15416">FCQTYCINGHNASQAYKIAYPKANNGHNAHGAKLIAIDSIKQRIEEIQAEVDAESDVTVEEIVKALRFIGFGKVATNKDKIGALTLLGKYKTMYTDKIETSKPIENKVLTPAEEEQELKTRLDRLERARRAPIPICKG</sequence>
<organism evidence="1">
    <name type="scientific">marine sediment metagenome</name>
    <dbReference type="NCBI Taxonomy" id="412755"/>
    <lineage>
        <taxon>unclassified sequences</taxon>
        <taxon>metagenomes</taxon>
        <taxon>ecological metagenomes</taxon>
    </lineage>
</organism>
<dbReference type="EMBL" id="BARS01020401">
    <property type="protein sequence ID" value="GAG06842.1"/>
    <property type="molecule type" value="Genomic_DNA"/>
</dbReference>
<protein>
    <recommendedName>
        <fullName evidence="2">Terminase small subunit</fullName>
    </recommendedName>
</protein>
<dbReference type="Gene3D" id="1.10.10.1400">
    <property type="entry name" value="Terminase, small subunit, N-terminal DNA-binding domain, HTH motif"/>
    <property type="match status" value="1"/>
</dbReference>
<dbReference type="InterPro" id="IPR005335">
    <property type="entry name" value="Terminase_ssu"/>
</dbReference>
<proteinExistence type="predicted"/>
<comment type="caution">
    <text evidence="1">The sequence shown here is derived from an EMBL/GenBank/DDBJ whole genome shotgun (WGS) entry which is preliminary data.</text>
</comment>
<name>X0V632_9ZZZZ</name>
<dbReference type="GO" id="GO:0051276">
    <property type="term" value="P:chromosome organization"/>
    <property type="evidence" value="ECO:0007669"/>
    <property type="project" value="InterPro"/>
</dbReference>